<protein>
    <submittedName>
        <fullName evidence="1">Uncharacterized protein</fullName>
    </submittedName>
</protein>
<dbReference type="Proteomes" id="UP000505210">
    <property type="component" value="Chromosome"/>
</dbReference>
<evidence type="ECO:0000313" key="1">
    <source>
        <dbReference type="EMBL" id="QKD82601.1"/>
    </source>
</evidence>
<dbReference type="AlphaFoldDB" id="A0A6M8BG65"/>
<organism evidence="1 2">
    <name type="scientific">Thermoleptolyngbya sichuanensis A183</name>
    <dbReference type="NCBI Taxonomy" id="2737172"/>
    <lineage>
        <taxon>Bacteria</taxon>
        <taxon>Bacillati</taxon>
        <taxon>Cyanobacteriota</taxon>
        <taxon>Cyanophyceae</taxon>
        <taxon>Oculatellales</taxon>
        <taxon>Oculatellaceae</taxon>
        <taxon>Thermoleptolyngbya</taxon>
        <taxon>Thermoleptolyngbya sichuanensis</taxon>
    </lineage>
</organism>
<name>A0A6M8BG65_9CYAN</name>
<accession>A0A6M8BG65</accession>
<dbReference type="EMBL" id="CP053661">
    <property type="protein sequence ID" value="QKD82601.1"/>
    <property type="molecule type" value="Genomic_DNA"/>
</dbReference>
<dbReference type="KEGG" id="theu:HPC62_10755"/>
<keyword evidence="2" id="KW-1185">Reference proteome</keyword>
<evidence type="ECO:0000313" key="2">
    <source>
        <dbReference type="Proteomes" id="UP000505210"/>
    </source>
</evidence>
<proteinExistence type="predicted"/>
<gene>
    <name evidence="1" type="ORF">HPC62_10755</name>
</gene>
<reference evidence="1 2" key="1">
    <citation type="submission" date="2020-05" db="EMBL/GenBank/DDBJ databases">
        <title>Complete genome sequence of of a novel Thermoleptolyngbya strain isolated from hot springs of Ganzi, Sichuan China.</title>
        <authorList>
            <person name="Tang J."/>
            <person name="Daroch M."/>
            <person name="Li L."/>
            <person name="Waleron K."/>
            <person name="Waleron M."/>
            <person name="Waleron M."/>
        </authorList>
    </citation>
    <scope>NUCLEOTIDE SEQUENCE [LARGE SCALE GENOMIC DNA]</scope>
    <source>
        <strain evidence="1 2">PKUAC-SCTA183</strain>
    </source>
</reference>
<dbReference type="RefSeq" id="WP_172355537.1">
    <property type="nucleotide sequence ID" value="NZ_CP053661.1"/>
</dbReference>
<sequence>MTYASSDSMTQALAECIALLQDLQTHAAANDAFDQLKAQIAESNPAMANLLEMLWREAVAGRRSAAFWQQICDVERDLTENLSANHFQLQQNYLRLMQEQ</sequence>